<feature type="non-terminal residue" evidence="2">
    <location>
        <position position="1"/>
    </location>
</feature>
<feature type="region of interest" description="Disordered" evidence="1">
    <location>
        <begin position="169"/>
        <end position="194"/>
    </location>
</feature>
<reference evidence="2" key="1">
    <citation type="submission" date="2021-02" db="EMBL/GenBank/DDBJ databases">
        <authorList>
            <person name="Dougan E. K."/>
            <person name="Rhodes N."/>
            <person name="Thang M."/>
            <person name="Chan C."/>
        </authorList>
    </citation>
    <scope>NUCLEOTIDE SEQUENCE</scope>
</reference>
<proteinExistence type="predicted"/>
<organism evidence="2 3">
    <name type="scientific">Polarella glacialis</name>
    <name type="common">Dinoflagellate</name>
    <dbReference type="NCBI Taxonomy" id="89957"/>
    <lineage>
        <taxon>Eukaryota</taxon>
        <taxon>Sar</taxon>
        <taxon>Alveolata</taxon>
        <taxon>Dinophyceae</taxon>
        <taxon>Suessiales</taxon>
        <taxon>Suessiaceae</taxon>
        <taxon>Polarella</taxon>
    </lineage>
</organism>
<keyword evidence="3" id="KW-1185">Reference proteome</keyword>
<feature type="compositionally biased region" description="Low complexity" evidence="1">
    <location>
        <begin position="279"/>
        <end position="303"/>
    </location>
</feature>
<feature type="compositionally biased region" description="Low complexity" evidence="1">
    <location>
        <begin position="169"/>
        <end position="182"/>
    </location>
</feature>
<gene>
    <name evidence="2" type="ORF">PGLA1383_LOCUS46181</name>
</gene>
<feature type="non-terminal residue" evidence="2">
    <location>
        <position position="378"/>
    </location>
</feature>
<evidence type="ECO:0000313" key="2">
    <source>
        <dbReference type="EMBL" id="CAE8629756.1"/>
    </source>
</evidence>
<dbReference type="PANTHER" id="PTHR42264">
    <property type="entry name" value="EPHRIN_REC_LIKE DOMAIN-CONTAINING PROTEIN"/>
    <property type="match status" value="1"/>
</dbReference>
<comment type="caution">
    <text evidence="2">The sequence shown here is derived from an EMBL/GenBank/DDBJ whole genome shotgun (WGS) entry which is preliminary data.</text>
</comment>
<sequence length="378" mass="42033">AGKLSSWSPQTLRLALATEHTPNLPQRTLRRLASSLRAVARATQKKKNKEGTKELSETGGGSSLQEEEEEELPDGRLGAVCVRLAACVALLRSQEASDLEEALRQVYFLEPEGLFAGLEEDWHFLLSVRWAWLLQEGQRWPVFQLLTELWEQQQKEQQKQQQKQQQQQQLQQAASQQRAAQAADHRSAVGGTCGKGEEVDADELSFLEGLQGFDRARLRAVWRYKGTAELLPMWAAWQMERRPCGPPEPLATASHAVAIAFNLRAVSPKRANHQYYGINNNHNNNHNNNGNNNNNRNNNNNNNAGKPADYPPLAAEGPLPYFSAETFAGPGPSRSKGISEGLELARRALSGELGGGQGTQLQEVLRSRWPLLRLLAEL</sequence>
<dbReference type="EMBL" id="CAJNNV010029702">
    <property type="protein sequence ID" value="CAE8629756.1"/>
    <property type="molecule type" value="Genomic_DNA"/>
</dbReference>
<name>A0A813GVB4_POLGL</name>
<dbReference type="AlphaFoldDB" id="A0A813GVB4"/>
<feature type="region of interest" description="Disordered" evidence="1">
    <location>
        <begin position="38"/>
        <end position="70"/>
    </location>
</feature>
<evidence type="ECO:0000313" key="3">
    <source>
        <dbReference type="Proteomes" id="UP000654075"/>
    </source>
</evidence>
<accession>A0A813GVB4</accession>
<dbReference type="Proteomes" id="UP000654075">
    <property type="component" value="Unassembled WGS sequence"/>
</dbReference>
<evidence type="ECO:0000256" key="1">
    <source>
        <dbReference type="SAM" id="MobiDB-lite"/>
    </source>
</evidence>
<feature type="region of interest" description="Disordered" evidence="1">
    <location>
        <begin position="274"/>
        <end position="315"/>
    </location>
</feature>
<protein>
    <submittedName>
        <fullName evidence="2">Uncharacterized protein</fullName>
    </submittedName>
</protein>